<protein>
    <submittedName>
        <fullName evidence="1">Uncharacterized protein</fullName>
    </submittedName>
</protein>
<reference evidence="1" key="1">
    <citation type="submission" date="2020-03" db="EMBL/GenBank/DDBJ databases">
        <title>Castanea mollissima Vanexum genome sequencing.</title>
        <authorList>
            <person name="Staton M."/>
        </authorList>
    </citation>
    <scope>NUCLEOTIDE SEQUENCE</scope>
    <source>
        <tissue evidence="1">Leaf</tissue>
    </source>
</reference>
<sequence>MHALGLDPSLRVNGLMGVCHCGYMTFQALSTILIMNHSRGKLDQLRRCFEVQFAAGRDLKPGQLGSMIQTLSNCMLVSMLHMPRCFSPLSLKLPLHGCSLGVS</sequence>
<evidence type="ECO:0000313" key="2">
    <source>
        <dbReference type="Proteomes" id="UP000737018"/>
    </source>
</evidence>
<name>A0A8J4VPM8_9ROSI</name>
<comment type="caution">
    <text evidence="1">The sequence shown here is derived from an EMBL/GenBank/DDBJ whole genome shotgun (WGS) entry which is preliminary data.</text>
</comment>
<organism evidence="1 2">
    <name type="scientific">Castanea mollissima</name>
    <name type="common">Chinese chestnut</name>
    <dbReference type="NCBI Taxonomy" id="60419"/>
    <lineage>
        <taxon>Eukaryota</taxon>
        <taxon>Viridiplantae</taxon>
        <taxon>Streptophyta</taxon>
        <taxon>Embryophyta</taxon>
        <taxon>Tracheophyta</taxon>
        <taxon>Spermatophyta</taxon>
        <taxon>Magnoliopsida</taxon>
        <taxon>eudicotyledons</taxon>
        <taxon>Gunneridae</taxon>
        <taxon>Pentapetalae</taxon>
        <taxon>rosids</taxon>
        <taxon>fabids</taxon>
        <taxon>Fagales</taxon>
        <taxon>Fagaceae</taxon>
        <taxon>Castanea</taxon>
    </lineage>
</organism>
<dbReference type="Proteomes" id="UP000737018">
    <property type="component" value="Unassembled WGS sequence"/>
</dbReference>
<proteinExistence type="predicted"/>
<dbReference type="AlphaFoldDB" id="A0A8J4VPM8"/>
<evidence type="ECO:0000313" key="1">
    <source>
        <dbReference type="EMBL" id="KAF3956486.1"/>
    </source>
</evidence>
<gene>
    <name evidence="1" type="ORF">CMV_018387</name>
</gene>
<dbReference type="OrthoDB" id="1822683at2759"/>
<dbReference type="EMBL" id="JRKL02003076">
    <property type="protein sequence ID" value="KAF3956486.1"/>
    <property type="molecule type" value="Genomic_DNA"/>
</dbReference>
<keyword evidence="2" id="KW-1185">Reference proteome</keyword>
<accession>A0A8J4VPM8</accession>